<keyword evidence="2" id="KW-0238">DNA-binding</keyword>
<dbReference type="RefSeq" id="WP_090288870.1">
    <property type="nucleotide sequence ID" value="NZ_FNCK01000001.1"/>
</dbReference>
<dbReference type="Pfam" id="PF12833">
    <property type="entry name" value="HTH_18"/>
    <property type="match status" value="1"/>
</dbReference>
<dbReference type="Gene3D" id="1.10.10.60">
    <property type="entry name" value="Homeodomain-like"/>
    <property type="match status" value="2"/>
</dbReference>
<dbReference type="PROSITE" id="PS00041">
    <property type="entry name" value="HTH_ARAC_FAMILY_1"/>
    <property type="match status" value="1"/>
</dbReference>
<dbReference type="PRINTS" id="PR00032">
    <property type="entry name" value="HTHARAC"/>
</dbReference>
<accession>A0A1G7P8V9</accession>
<reference evidence="5 6" key="1">
    <citation type="submission" date="2016-10" db="EMBL/GenBank/DDBJ databases">
        <authorList>
            <person name="de Groot N.N."/>
        </authorList>
    </citation>
    <scope>NUCLEOTIDE SEQUENCE [LARGE SCALE GENOMIC DNA]</scope>
    <source>
        <strain evidence="5 6">ATCC BAA-466</strain>
    </source>
</reference>
<proteinExistence type="predicted"/>
<feature type="domain" description="HTH araC/xylS-type" evidence="4">
    <location>
        <begin position="288"/>
        <end position="386"/>
    </location>
</feature>
<dbReference type="PROSITE" id="PS01124">
    <property type="entry name" value="HTH_ARAC_FAMILY_2"/>
    <property type="match status" value="1"/>
</dbReference>
<dbReference type="GO" id="GO:0003700">
    <property type="term" value="F:DNA-binding transcription factor activity"/>
    <property type="evidence" value="ECO:0007669"/>
    <property type="project" value="InterPro"/>
</dbReference>
<dbReference type="InterPro" id="IPR009057">
    <property type="entry name" value="Homeodomain-like_sf"/>
</dbReference>
<keyword evidence="6" id="KW-1185">Reference proteome</keyword>
<evidence type="ECO:0000259" key="4">
    <source>
        <dbReference type="PROSITE" id="PS01124"/>
    </source>
</evidence>
<keyword evidence="1" id="KW-0805">Transcription regulation</keyword>
<evidence type="ECO:0000256" key="2">
    <source>
        <dbReference type="ARBA" id="ARBA00023125"/>
    </source>
</evidence>
<evidence type="ECO:0000256" key="1">
    <source>
        <dbReference type="ARBA" id="ARBA00023015"/>
    </source>
</evidence>
<dbReference type="PANTHER" id="PTHR43280:SF2">
    <property type="entry name" value="HTH-TYPE TRANSCRIPTIONAL REGULATOR EXSA"/>
    <property type="match status" value="1"/>
</dbReference>
<dbReference type="GO" id="GO:0043565">
    <property type="term" value="F:sequence-specific DNA binding"/>
    <property type="evidence" value="ECO:0007669"/>
    <property type="project" value="InterPro"/>
</dbReference>
<evidence type="ECO:0000313" key="5">
    <source>
        <dbReference type="EMBL" id="SDF82746.1"/>
    </source>
</evidence>
<gene>
    <name evidence="5" type="ORF">SAMN05421791_101165</name>
</gene>
<organism evidence="5 6">
    <name type="scientific">Facklamia miroungae</name>
    <dbReference type="NCBI Taxonomy" id="120956"/>
    <lineage>
        <taxon>Bacteria</taxon>
        <taxon>Bacillati</taxon>
        <taxon>Bacillota</taxon>
        <taxon>Bacilli</taxon>
        <taxon>Lactobacillales</taxon>
        <taxon>Aerococcaceae</taxon>
        <taxon>Facklamia</taxon>
    </lineage>
</organism>
<dbReference type="InterPro" id="IPR018060">
    <property type="entry name" value="HTH_AraC"/>
</dbReference>
<keyword evidence="3" id="KW-0804">Transcription</keyword>
<dbReference type="AlphaFoldDB" id="A0A1G7P8V9"/>
<dbReference type="EMBL" id="FNCK01000001">
    <property type="protein sequence ID" value="SDF82746.1"/>
    <property type="molecule type" value="Genomic_DNA"/>
</dbReference>
<dbReference type="SUPFAM" id="SSF46689">
    <property type="entry name" value="Homeodomain-like"/>
    <property type="match status" value="2"/>
</dbReference>
<evidence type="ECO:0000256" key="3">
    <source>
        <dbReference type="ARBA" id="ARBA00023163"/>
    </source>
</evidence>
<sequence>MYNQSTKNAMSPYFSAVKINHHQIKPFNRLVTIKKNRSEALLKFKKPVILTEHKGLALLVMTDDPDNKDSFQYFLLQNAIQINAGIYFNTLSLTSECKLYLEPSQNEEPQIISLKEKIQVEKDTARIKIDDVFGLHYQVYSSGERILNHPQNYYELIIVDQGQASMELSYNNQPLLTKNSAWLNFPGQKNQIAFKEDGMTTLISILFTGQGLSETIAQRPINLGHRQIQLVSRLVNLANVTEEKYPFSYDEIVTSLQLIITQMHNGEDKITTEASTSMRENYENDLFQSIVDFLQENVGQQHQVNDLVDKFNISRSSLQTLFNKYTGQTPKQYINSLRLKQSKLLIHESKMTLSEIANELGYGSIQYFSRAFSNEFGISPSNFAKSILK</sequence>
<dbReference type="Proteomes" id="UP000199708">
    <property type="component" value="Unassembled WGS sequence"/>
</dbReference>
<dbReference type="SMART" id="SM00342">
    <property type="entry name" value="HTH_ARAC"/>
    <property type="match status" value="1"/>
</dbReference>
<protein>
    <submittedName>
        <fullName evidence="5">Helix-turn-helix domain-containing protein</fullName>
    </submittedName>
</protein>
<dbReference type="PANTHER" id="PTHR43280">
    <property type="entry name" value="ARAC-FAMILY TRANSCRIPTIONAL REGULATOR"/>
    <property type="match status" value="1"/>
</dbReference>
<dbReference type="STRING" id="120956.SAMN05421791_101165"/>
<dbReference type="InterPro" id="IPR018062">
    <property type="entry name" value="HTH_AraC-typ_CS"/>
</dbReference>
<name>A0A1G7P8V9_9LACT</name>
<dbReference type="InterPro" id="IPR020449">
    <property type="entry name" value="Tscrpt_reg_AraC-type_HTH"/>
</dbReference>
<evidence type="ECO:0000313" key="6">
    <source>
        <dbReference type="Proteomes" id="UP000199708"/>
    </source>
</evidence>
<dbReference type="OrthoDB" id="62429at2"/>